<dbReference type="PRINTS" id="PR00080">
    <property type="entry name" value="SDRFAMILY"/>
</dbReference>
<dbReference type="Proteomes" id="UP000477911">
    <property type="component" value="Unassembled WGS sequence"/>
</dbReference>
<evidence type="ECO:0000313" key="6">
    <source>
        <dbReference type="Proteomes" id="UP000477911"/>
    </source>
</evidence>
<dbReference type="PROSITE" id="PS00061">
    <property type="entry name" value="ADH_SHORT"/>
    <property type="match status" value="1"/>
</dbReference>
<dbReference type="InterPro" id="IPR020904">
    <property type="entry name" value="Sc_DH/Rdtase_CS"/>
</dbReference>
<proteinExistence type="inferred from homology"/>
<dbReference type="AlphaFoldDB" id="A0A6L7G2V2"/>
<dbReference type="FunFam" id="3.40.50.720:FF:000084">
    <property type="entry name" value="Short-chain dehydrogenase reductase"/>
    <property type="match status" value="1"/>
</dbReference>
<keyword evidence="6" id="KW-1185">Reference proteome</keyword>
<evidence type="ECO:0000256" key="1">
    <source>
        <dbReference type="ARBA" id="ARBA00006484"/>
    </source>
</evidence>
<sequence>MPRPVLLITGALSGIGHATALAAARAGHDLILSGRNETAGQALVTEVAALGAGALFRRCDVRHEAEVAALLEAGLARFGRLDGALNNAGTEGTPGPLSAQDEARYRAVFDTNVLGLMLSLKHELAAFRSQSRGGAVVNLSSTFGGLGAADASVYAASKHAVEGFTKSVALEAVRDGVRVNAVAPGLTDTAMLDRWAGTAEARRALTGKVPMARIADPAEIAATILFLLSDAASYITGQVLRIDGGETA</sequence>
<dbReference type="SUPFAM" id="SSF51735">
    <property type="entry name" value="NAD(P)-binding Rossmann-fold domains"/>
    <property type="match status" value="1"/>
</dbReference>
<dbReference type="Gene3D" id="3.40.50.720">
    <property type="entry name" value="NAD(P)-binding Rossmann-like Domain"/>
    <property type="match status" value="1"/>
</dbReference>
<gene>
    <name evidence="5" type="ORF">GR170_07790</name>
</gene>
<organism evidence="5 6">
    <name type="scientific">Pseudooceanicola albus</name>
    <dbReference type="NCBI Taxonomy" id="2692189"/>
    <lineage>
        <taxon>Bacteria</taxon>
        <taxon>Pseudomonadati</taxon>
        <taxon>Pseudomonadota</taxon>
        <taxon>Alphaproteobacteria</taxon>
        <taxon>Rhodobacterales</taxon>
        <taxon>Paracoccaceae</taxon>
        <taxon>Pseudooceanicola</taxon>
    </lineage>
</organism>
<dbReference type="RefSeq" id="WP_160893357.1">
    <property type="nucleotide sequence ID" value="NZ_WUMU01000006.1"/>
</dbReference>
<name>A0A6L7G2V2_9RHOB</name>
<comment type="caution">
    <text evidence="5">The sequence shown here is derived from an EMBL/GenBank/DDBJ whole genome shotgun (WGS) entry which is preliminary data.</text>
</comment>
<dbReference type="PANTHER" id="PTHR24321:SF8">
    <property type="entry name" value="ESTRADIOL 17-BETA-DEHYDROGENASE 8-RELATED"/>
    <property type="match status" value="1"/>
</dbReference>
<feature type="domain" description="Ketoreductase" evidence="4">
    <location>
        <begin position="4"/>
        <end position="198"/>
    </location>
</feature>
<dbReference type="InterPro" id="IPR036291">
    <property type="entry name" value="NAD(P)-bd_dom_sf"/>
</dbReference>
<evidence type="ECO:0000256" key="2">
    <source>
        <dbReference type="ARBA" id="ARBA00023002"/>
    </source>
</evidence>
<keyword evidence="2" id="KW-0560">Oxidoreductase</keyword>
<dbReference type="PANTHER" id="PTHR24321">
    <property type="entry name" value="DEHYDROGENASES, SHORT CHAIN"/>
    <property type="match status" value="1"/>
</dbReference>
<dbReference type="Pfam" id="PF13561">
    <property type="entry name" value="adh_short_C2"/>
    <property type="match status" value="1"/>
</dbReference>
<evidence type="ECO:0000256" key="3">
    <source>
        <dbReference type="ARBA" id="ARBA00023027"/>
    </source>
</evidence>
<dbReference type="InterPro" id="IPR002347">
    <property type="entry name" value="SDR_fam"/>
</dbReference>
<keyword evidence="3" id="KW-0520">NAD</keyword>
<dbReference type="SMART" id="SM00822">
    <property type="entry name" value="PKS_KR"/>
    <property type="match status" value="1"/>
</dbReference>
<evidence type="ECO:0000259" key="4">
    <source>
        <dbReference type="SMART" id="SM00822"/>
    </source>
</evidence>
<accession>A0A6L7G2V2</accession>
<reference evidence="5 6" key="1">
    <citation type="submission" date="2019-12" db="EMBL/GenBank/DDBJ databases">
        <authorList>
            <person name="Li M."/>
        </authorList>
    </citation>
    <scope>NUCLEOTIDE SEQUENCE [LARGE SCALE GENOMIC DNA]</scope>
    <source>
        <strain evidence="5 6">GBMRC 2024</strain>
    </source>
</reference>
<dbReference type="GO" id="GO:0016491">
    <property type="term" value="F:oxidoreductase activity"/>
    <property type="evidence" value="ECO:0007669"/>
    <property type="project" value="UniProtKB-KW"/>
</dbReference>
<dbReference type="PRINTS" id="PR00081">
    <property type="entry name" value="GDHRDH"/>
</dbReference>
<evidence type="ECO:0000313" key="5">
    <source>
        <dbReference type="EMBL" id="MXN17730.1"/>
    </source>
</evidence>
<protein>
    <submittedName>
        <fullName evidence="5">SDR family oxidoreductase</fullName>
    </submittedName>
</protein>
<dbReference type="EMBL" id="WUMU01000006">
    <property type="protein sequence ID" value="MXN17730.1"/>
    <property type="molecule type" value="Genomic_DNA"/>
</dbReference>
<comment type="similarity">
    <text evidence="1">Belongs to the short-chain dehydrogenases/reductases (SDR) family.</text>
</comment>
<dbReference type="CDD" id="cd05233">
    <property type="entry name" value="SDR_c"/>
    <property type="match status" value="1"/>
</dbReference>
<dbReference type="InterPro" id="IPR057326">
    <property type="entry name" value="KR_dom"/>
</dbReference>